<evidence type="ECO:0000313" key="2">
    <source>
        <dbReference type="EMBL" id="WLF51364.1"/>
    </source>
</evidence>
<evidence type="ECO:0000313" key="3">
    <source>
        <dbReference type="Proteomes" id="UP001066327"/>
    </source>
</evidence>
<evidence type="ECO:0008006" key="5">
    <source>
        <dbReference type="Google" id="ProtNLM"/>
    </source>
</evidence>
<dbReference type="EMBL" id="CP130954">
    <property type="protein sequence ID" value="WLF51364.1"/>
    <property type="molecule type" value="Genomic_DNA"/>
</dbReference>
<evidence type="ECO:0000313" key="1">
    <source>
        <dbReference type="EMBL" id="MCZ4587640.1"/>
    </source>
</evidence>
<reference evidence="1" key="1">
    <citation type="submission" date="2022-12" db="EMBL/GenBank/DDBJ databases">
        <authorList>
            <person name="Krivoruchko A.V."/>
            <person name="Elkin A."/>
        </authorList>
    </citation>
    <scope>NUCLEOTIDE SEQUENCE</scope>
    <source>
        <strain evidence="1">IEGM 249</strain>
    </source>
</reference>
<dbReference type="Gene3D" id="3.30.420.10">
    <property type="entry name" value="Ribonuclease H-like superfamily/Ribonuclease H"/>
    <property type="match status" value="1"/>
</dbReference>
<name>A0AAX3YT87_RHOOP</name>
<keyword evidence="3" id="KW-1185">Reference proteome</keyword>
<reference evidence="2" key="2">
    <citation type="submission" date="2023-07" db="EMBL/GenBank/DDBJ databases">
        <title>Genomic analysis of Rhodococcus opacus VOC-14 with glycol ethers degradation activity.</title>
        <authorList>
            <person name="Narkevich D.A."/>
            <person name="Hlushen A.M."/>
            <person name="Akhremchuk A.E."/>
            <person name="Sikolenko M.A."/>
            <person name="Valentovich L.N."/>
        </authorList>
    </citation>
    <scope>NUCLEOTIDE SEQUENCE</scope>
    <source>
        <strain evidence="2">VOC-14</strain>
        <plasmid evidence="2">pRho-VOC14-C342</plasmid>
    </source>
</reference>
<dbReference type="EMBL" id="JAPWIS010000017">
    <property type="protein sequence ID" value="MCZ4587640.1"/>
    <property type="molecule type" value="Genomic_DNA"/>
</dbReference>
<dbReference type="InterPro" id="IPR012337">
    <property type="entry name" value="RNaseH-like_sf"/>
</dbReference>
<dbReference type="InterPro" id="IPR036397">
    <property type="entry name" value="RNaseH_sf"/>
</dbReference>
<evidence type="ECO:0000313" key="4">
    <source>
        <dbReference type="Proteomes" id="UP001231166"/>
    </source>
</evidence>
<dbReference type="Proteomes" id="UP001231166">
    <property type="component" value="Plasmid pRho-VOC14-C342"/>
</dbReference>
<dbReference type="AlphaFoldDB" id="A0AAX3YT87"/>
<sequence length="202" mass="22465">MSVNGFVFVDLETTGTKAAEHEILEIGFALYSADLVPVERFEMLAVTTGTSALIERVRNDPNFGVVTRMHTENGLFADLETELATLGHNVPEDLSRYESEVVDILARWGVDESTPLCGTSHSMDRAFLDRWMPKVDAMFSYRIIDASSFRGAGLILDGERTRARLDLVAEYSAPTHRVAEDIHHSANLLRVFHGMAPIRLSV</sequence>
<dbReference type="SUPFAM" id="SSF53098">
    <property type="entry name" value="Ribonuclease H-like"/>
    <property type="match status" value="1"/>
</dbReference>
<accession>A0AAX3YT87</accession>
<dbReference type="GO" id="GO:0003676">
    <property type="term" value="F:nucleic acid binding"/>
    <property type="evidence" value="ECO:0007669"/>
    <property type="project" value="InterPro"/>
</dbReference>
<protein>
    <recommendedName>
        <fullName evidence="5">Exonuclease domain-containing protein</fullName>
    </recommendedName>
</protein>
<geneLocation type="plasmid" evidence="2 4">
    <name>pRho-VOC14-C342</name>
</geneLocation>
<organism evidence="2 4">
    <name type="scientific">Rhodococcus opacus</name>
    <name type="common">Nocardia opaca</name>
    <dbReference type="NCBI Taxonomy" id="37919"/>
    <lineage>
        <taxon>Bacteria</taxon>
        <taxon>Bacillati</taxon>
        <taxon>Actinomycetota</taxon>
        <taxon>Actinomycetes</taxon>
        <taxon>Mycobacteriales</taxon>
        <taxon>Nocardiaceae</taxon>
        <taxon>Rhodococcus</taxon>
    </lineage>
</organism>
<gene>
    <name evidence="1" type="ORF">O4328_28800</name>
    <name evidence="2" type="ORF">Q5707_37460</name>
</gene>
<proteinExistence type="predicted"/>
<keyword evidence="2" id="KW-0614">Plasmid</keyword>
<dbReference type="RefSeq" id="WP_269591992.1">
    <property type="nucleotide sequence ID" value="NZ_CP130954.1"/>
</dbReference>
<dbReference type="Proteomes" id="UP001066327">
    <property type="component" value="Unassembled WGS sequence"/>
</dbReference>